<proteinExistence type="predicted"/>
<dbReference type="SUPFAM" id="SSF51445">
    <property type="entry name" value="(Trans)glycosidases"/>
    <property type="match status" value="1"/>
</dbReference>
<protein>
    <recommendedName>
        <fullName evidence="2">Glycoside-hydrolase family GH114 TIM-barrel domain-containing protein</fullName>
    </recommendedName>
</protein>
<dbReference type="EMBL" id="UINC01020146">
    <property type="protein sequence ID" value="SVA84870.1"/>
    <property type="molecule type" value="Genomic_DNA"/>
</dbReference>
<organism evidence="1">
    <name type="scientific">marine metagenome</name>
    <dbReference type="NCBI Taxonomy" id="408172"/>
    <lineage>
        <taxon>unclassified sequences</taxon>
        <taxon>metagenomes</taxon>
        <taxon>ecological metagenomes</taxon>
    </lineage>
</organism>
<gene>
    <name evidence="1" type="ORF">METZ01_LOCUS137724</name>
</gene>
<dbReference type="AlphaFoldDB" id="A0A381Z6J7"/>
<dbReference type="PANTHER" id="PTHR35882">
    <property type="entry name" value="PELA"/>
    <property type="match status" value="1"/>
</dbReference>
<dbReference type="Gene3D" id="3.20.20.70">
    <property type="entry name" value="Aldolase class I"/>
    <property type="match status" value="2"/>
</dbReference>
<dbReference type="InterPro" id="IPR013785">
    <property type="entry name" value="Aldolase_TIM"/>
</dbReference>
<evidence type="ECO:0008006" key="2">
    <source>
        <dbReference type="Google" id="ProtNLM"/>
    </source>
</evidence>
<accession>A0A381Z6J7</accession>
<dbReference type="InterPro" id="IPR017853">
    <property type="entry name" value="GH"/>
</dbReference>
<dbReference type="PANTHER" id="PTHR35882:SF3">
    <property type="entry name" value="GLYCOSIDE-HYDROLASE FAMILY GH114 TIM-BARREL DOMAIN-CONTAINING PROTEIN"/>
    <property type="match status" value="1"/>
</dbReference>
<name>A0A381Z6J7_9ZZZZ</name>
<sequence>MSNIYKIIFLCSVFLFSDITLVFAQAGIRAQGRDVNLGRRGQGAQGLVDSMLNIDHRQQMRKFIRSISKFSRRLDPNFIVMTQDGLELLEKESTAEEGGNSPSSTYIQAIDGVLIKGLNFRPPLPGKDDIKTDAKERKERLRLAKLGKKRGLQIWVSDYAPNKQIAKDIVILNKANGFIPFATNSDDNIFNSIPSFPPQPIDVNPKNVTGLKIANNFLYLTDSSNFDRQEDFVLALNNTNYDAVITDVFHRGRRPFTKNNIRSFKFKKVGARRLVFARVDIGHADSSLYYWKPGWKEGSPPYIGAPTPTNPDKYYVRYWYKAWQDAMTGTPKAYVYGIFKQGFDGVVIDGINAYSFFEGAQ</sequence>
<evidence type="ECO:0000313" key="1">
    <source>
        <dbReference type="EMBL" id="SVA84870.1"/>
    </source>
</evidence>
<reference evidence="1" key="1">
    <citation type="submission" date="2018-05" db="EMBL/GenBank/DDBJ databases">
        <authorList>
            <person name="Lanie J.A."/>
            <person name="Ng W.-L."/>
            <person name="Kazmierczak K.M."/>
            <person name="Andrzejewski T.M."/>
            <person name="Davidsen T.M."/>
            <person name="Wayne K.J."/>
            <person name="Tettelin H."/>
            <person name="Glass J.I."/>
            <person name="Rusch D."/>
            <person name="Podicherti R."/>
            <person name="Tsui H.-C.T."/>
            <person name="Winkler M.E."/>
        </authorList>
    </citation>
    <scope>NUCLEOTIDE SEQUENCE</scope>
</reference>